<evidence type="ECO:0000313" key="1">
    <source>
        <dbReference type="EMBL" id="OAM18265.1"/>
    </source>
</evidence>
<protein>
    <submittedName>
        <fullName evidence="1">Uncharacterized protein</fullName>
    </submittedName>
</protein>
<dbReference type="RefSeq" id="WP_064103977.1">
    <property type="nucleotide sequence ID" value="NZ_LXSF01000001.1"/>
</dbReference>
<reference evidence="2" key="1">
    <citation type="submission" date="2016-05" db="EMBL/GenBank/DDBJ databases">
        <title>Draft genome of Corynebacterium afermentans subsp. afermentans LCDC 88199T.</title>
        <authorList>
            <person name="Bernier A.-M."/>
            <person name="Bernard K."/>
        </authorList>
    </citation>
    <scope>NUCLEOTIDE SEQUENCE [LARGE SCALE GENOMIC DNA]</scope>
    <source>
        <strain evidence="2">NML01-0328</strain>
    </source>
</reference>
<dbReference type="AlphaFoldDB" id="A0A1A9RIX2"/>
<organism evidence="1 2">
    <name type="scientific">Eikenella corrodens</name>
    <dbReference type="NCBI Taxonomy" id="539"/>
    <lineage>
        <taxon>Bacteria</taxon>
        <taxon>Pseudomonadati</taxon>
        <taxon>Pseudomonadota</taxon>
        <taxon>Betaproteobacteria</taxon>
        <taxon>Neisseriales</taxon>
        <taxon>Neisseriaceae</taxon>
        <taxon>Eikenella</taxon>
    </lineage>
</organism>
<dbReference type="EMBL" id="LXSF01000001">
    <property type="protein sequence ID" value="OAM18265.1"/>
    <property type="molecule type" value="Genomic_DNA"/>
</dbReference>
<dbReference type="Proteomes" id="UP000078003">
    <property type="component" value="Unassembled WGS sequence"/>
</dbReference>
<sequence>MNPKIAHLQQRNVQARLRQRYAFLNIADIQSTDGDIARRFIDSGIYRLTNPAAATFPFHQSGIIDRPLHQAQHQAARAEMVRRIRALLVDTVWISLSENDFGFWACISLPVLQAALDHWFEQHDDFSLYLENGYALAIHEAEYEWELLETPGRPLEAT</sequence>
<accession>A0A1A9RIX2</accession>
<name>A0A1A9RIX2_EIKCO</name>
<comment type="caution">
    <text evidence="1">The sequence shown here is derived from an EMBL/GenBank/DDBJ whole genome shotgun (WGS) entry which is preliminary data.</text>
</comment>
<evidence type="ECO:0000313" key="2">
    <source>
        <dbReference type="Proteomes" id="UP000078003"/>
    </source>
</evidence>
<gene>
    <name evidence="1" type="ORF">A7P85_00880</name>
</gene>
<proteinExistence type="predicted"/>